<evidence type="ECO:0000313" key="3">
    <source>
        <dbReference type="Proteomes" id="UP001372834"/>
    </source>
</evidence>
<accession>A0AAN8XN10</accession>
<gene>
    <name evidence="2" type="ORF">RUM43_004353</name>
</gene>
<comment type="caution">
    <text evidence="2">The sequence shown here is derived from an EMBL/GenBank/DDBJ whole genome shotgun (WGS) entry which is preliminary data.</text>
</comment>
<dbReference type="AlphaFoldDB" id="A0AAN8XN10"/>
<dbReference type="EMBL" id="JAWJWE010000002">
    <property type="protein sequence ID" value="KAK6642851.1"/>
    <property type="molecule type" value="Genomic_DNA"/>
</dbReference>
<reference evidence="2 3" key="1">
    <citation type="submission" date="2023-10" db="EMBL/GenBank/DDBJ databases">
        <title>Genomes of two closely related lineages of the louse Polyplax serrata with different host specificities.</title>
        <authorList>
            <person name="Martinu J."/>
            <person name="Tarabai H."/>
            <person name="Stefka J."/>
            <person name="Hypsa V."/>
        </authorList>
    </citation>
    <scope>NUCLEOTIDE SEQUENCE [LARGE SCALE GENOMIC DNA]</scope>
    <source>
        <strain evidence="2">HR10_N</strain>
    </source>
</reference>
<dbReference type="Proteomes" id="UP001372834">
    <property type="component" value="Unassembled WGS sequence"/>
</dbReference>
<evidence type="ECO:0000256" key="1">
    <source>
        <dbReference type="SAM" id="MobiDB-lite"/>
    </source>
</evidence>
<sequence length="95" mass="10678">MHTYKILRKEGGGACFYPEPEANPKTKENPHWTPCRESESCTTSSPSSEVKENNEVLGGKKKRNKMVHQEQNRGKGTKGKEIFGKENLGGKFIKL</sequence>
<feature type="region of interest" description="Disordered" evidence="1">
    <location>
        <begin position="12"/>
        <end position="83"/>
    </location>
</feature>
<name>A0AAN8XN10_POLSC</name>
<protein>
    <submittedName>
        <fullName evidence="2">Uncharacterized protein</fullName>
    </submittedName>
</protein>
<evidence type="ECO:0000313" key="2">
    <source>
        <dbReference type="EMBL" id="KAK6642851.1"/>
    </source>
</evidence>
<feature type="compositionally biased region" description="Basic and acidic residues" evidence="1">
    <location>
        <begin position="67"/>
        <end position="83"/>
    </location>
</feature>
<feature type="compositionally biased region" description="Basic and acidic residues" evidence="1">
    <location>
        <begin position="22"/>
        <end position="39"/>
    </location>
</feature>
<proteinExistence type="predicted"/>
<organism evidence="2 3">
    <name type="scientific">Polyplax serrata</name>
    <name type="common">Common mouse louse</name>
    <dbReference type="NCBI Taxonomy" id="468196"/>
    <lineage>
        <taxon>Eukaryota</taxon>
        <taxon>Metazoa</taxon>
        <taxon>Ecdysozoa</taxon>
        <taxon>Arthropoda</taxon>
        <taxon>Hexapoda</taxon>
        <taxon>Insecta</taxon>
        <taxon>Pterygota</taxon>
        <taxon>Neoptera</taxon>
        <taxon>Paraneoptera</taxon>
        <taxon>Psocodea</taxon>
        <taxon>Troctomorpha</taxon>
        <taxon>Phthiraptera</taxon>
        <taxon>Anoplura</taxon>
        <taxon>Polyplacidae</taxon>
        <taxon>Polyplax</taxon>
    </lineage>
</organism>